<dbReference type="EMBL" id="JBHSCW010000006">
    <property type="protein sequence ID" value="MFC4352212.1"/>
    <property type="molecule type" value="Genomic_DNA"/>
</dbReference>
<name>A0ABV8UNA6_9PROT</name>
<organism evidence="2 3">
    <name type="scientific">Fodinicurvata halophila</name>
    <dbReference type="NCBI Taxonomy" id="1419723"/>
    <lineage>
        <taxon>Bacteria</taxon>
        <taxon>Pseudomonadati</taxon>
        <taxon>Pseudomonadota</taxon>
        <taxon>Alphaproteobacteria</taxon>
        <taxon>Rhodospirillales</taxon>
        <taxon>Rhodovibrionaceae</taxon>
        <taxon>Fodinicurvata</taxon>
    </lineage>
</organism>
<gene>
    <name evidence="2" type="ORF">ACFOW6_11745</name>
</gene>
<feature type="region of interest" description="Disordered" evidence="1">
    <location>
        <begin position="1"/>
        <end position="31"/>
    </location>
</feature>
<reference evidence="3" key="1">
    <citation type="journal article" date="2019" name="Int. J. Syst. Evol. Microbiol.">
        <title>The Global Catalogue of Microorganisms (GCM) 10K type strain sequencing project: providing services to taxonomists for standard genome sequencing and annotation.</title>
        <authorList>
            <consortium name="The Broad Institute Genomics Platform"/>
            <consortium name="The Broad Institute Genome Sequencing Center for Infectious Disease"/>
            <person name="Wu L."/>
            <person name="Ma J."/>
        </authorList>
    </citation>
    <scope>NUCLEOTIDE SEQUENCE [LARGE SCALE GENOMIC DNA]</scope>
    <source>
        <strain evidence="3">CECT 8472</strain>
    </source>
</reference>
<dbReference type="Proteomes" id="UP001595799">
    <property type="component" value="Unassembled WGS sequence"/>
</dbReference>
<evidence type="ECO:0000313" key="2">
    <source>
        <dbReference type="EMBL" id="MFC4352212.1"/>
    </source>
</evidence>
<accession>A0ABV8UNA6</accession>
<protein>
    <submittedName>
        <fullName evidence="2">PAS domain-containing protein</fullName>
    </submittedName>
</protein>
<evidence type="ECO:0000313" key="3">
    <source>
        <dbReference type="Proteomes" id="UP001595799"/>
    </source>
</evidence>
<evidence type="ECO:0000256" key="1">
    <source>
        <dbReference type="SAM" id="MobiDB-lite"/>
    </source>
</evidence>
<sequence length="190" mass="21200">MDSLESESSSSHSQRVVWSGPSQSEGEADEPTGLLTQRQQTLLSYWQELLPEGKSGNLPLWADFDPLRIWTSITRLVVYEVLDEGKDLFFRLAGAEFERYFGQGVRGRRFSAISSPERTRAGLKSARLLYETPVPQLVHGWMEAGRRDHVTYSRLSVPFALEPGRRLGIILACYEFGANGPPAVARVGGD</sequence>
<dbReference type="InterPro" id="IPR009922">
    <property type="entry name" value="DUF1457"/>
</dbReference>
<dbReference type="Pfam" id="PF07310">
    <property type="entry name" value="PAS_5"/>
    <property type="match status" value="1"/>
</dbReference>
<feature type="compositionally biased region" description="Polar residues" evidence="1">
    <location>
        <begin position="14"/>
        <end position="25"/>
    </location>
</feature>
<comment type="caution">
    <text evidence="2">The sequence shown here is derived from an EMBL/GenBank/DDBJ whole genome shotgun (WGS) entry which is preliminary data.</text>
</comment>
<dbReference type="RefSeq" id="WP_382422559.1">
    <property type="nucleotide sequence ID" value="NZ_JBHSCW010000006.1"/>
</dbReference>
<keyword evidence="3" id="KW-1185">Reference proteome</keyword>
<proteinExistence type="predicted"/>